<dbReference type="PIRSF" id="PIRSF006092">
    <property type="entry name" value="GreA_GreB"/>
    <property type="match status" value="1"/>
</dbReference>
<evidence type="ECO:0000259" key="1">
    <source>
        <dbReference type="Pfam" id="PF01272"/>
    </source>
</evidence>
<accession>I0BKC0</accession>
<sequence length="149" mass="17502">MNHSSIQQRYRNQLTEQLVYFDEEKDEFLQEYFPHNDRHRLLVERTLSVYCSTLEKLIVHPSTNDMINEFALIGSRVDVYFLESQSVESFTFVFPTKTDPDRSMISFLSPIGFQLLLSRRNEVYEINIPSGKTQVRIEGILFSNHGGFK</sequence>
<dbReference type="GO" id="GO:0070063">
    <property type="term" value="F:RNA polymerase binding"/>
    <property type="evidence" value="ECO:0007669"/>
    <property type="project" value="InterPro"/>
</dbReference>
<dbReference type="RefSeq" id="WP_014651247.1">
    <property type="nucleotide sequence ID" value="NC_017672.3"/>
</dbReference>
<evidence type="ECO:0000313" key="3">
    <source>
        <dbReference type="Proteomes" id="UP000007392"/>
    </source>
</evidence>
<dbReference type="GO" id="GO:0003677">
    <property type="term" value="F:DNA binding"/>
    <property type="evidence" value="ECO:0007669"/>
    <property type="project" value="InterPro"/>
</dbReference>
<dbReference type="KEGG" id="pmw:B2K_19200"/>
<gene>
    <name evidence="2" type="ORF">B2K_19200</name>
</gene>
<reference evidence="2 3" key="1">
    <citation type="submission" date="2013-06" db="EMBL/GenBank/DDBJ databases">
        <title>Complete genome sequence of Paenibacillus mucilaginosus K02.</title>
        <authorList>
            <person name="Xiao B."/>
            <person name="Sun L."/>
            <person name="Xiao L."/>
            <person name="Lian B."/>
        </authorList>
    </citation>
    <scope>NUCLEOTIDE SEQUENCE [LARGE SCALE GENOMIC DNA]</scope>
    <source>
        <strain evidence="2 3">K02</strain>
    </source>
</reference>
<evidence type="ECO:0000313" key="2">
    <source>
        <dbReference type="EMBL" id="AFH62817.1"/>
    </source>
</evidence>
<dbReference type="InterPro" id="IPR036953">
    <property type="entry name" value="GreA/GreB_C_sf"/>
</dbReference>
<dbReference type="Proteomes" id="UP000007392">
    <property type="component" value="Chromosome"/>
</dbReference>
<feature type="domain" description="Transcription elongation factor GreA/GreB C-terminal" evidence="1">
    <location>
        <begin position="72"/>
        <end position="140"/>
    </location>
</feature>
<dbReference type="AlphaFoldDB" id="I0BKC0"/>
<dbReference type="Gene3D" id="3.10.50.30">
    <property type="entry name" value="Transcription elongation factor, GreA/GreB, C-terminal domain"/>
    <property type="match status" value="1"/>
</dbReference>
<protein>
    <recommendedName>
        <fullName evidence="1">Transcription elongation factor GreA/GreB C-terminal domain-containing protein</fullName>
    </recommendedName>
</protein>
<proteinExistence type="predicted"/>
<dbReference type="EMBL" id="CP003422">
    <property type="protein sequence ID" value="AFH62817.1"/>
    <property type="molecule type" value="Genomic_DNA"/>
</dbReference>
<dbReference type="GO" id="GO:0032784">
    <property type="term" value="P:regulation of DNA-templated transcription elongation"/>
    <property type="evidence" value="ECO:0007669"/>
    <property type="project" value="InterPro"/>
</dbReference>
<dbReference type="InterPro" id="IPR023459">
    <property type="entry name" value="Tscrpt_elong_fac_GreA/B_fam"/>
</dbReference>
<organism evidence="2 3">
    <name type="scientific">Paenibacillus mucilaginosus K02</name>
    <dbReference type="NCBI Taxonomy" id="997761"/>
    <lineage>
        <taxon>Bacteria</taxon>
        <taxon>Bacillati</taxon>
        <taxon>Bacillota</taxon>
        <taxon>Bacilli</taxon>
        <taxon>Bacillales</taxon>
        <taxon>Paenibacillaceae</taxon>
        <taxon>Paenibacillus</taxon>
    </lineage>
</organism>
<dbReference type="HOGENOM" id="CLU_101379_5_0_9"/>
<dbReference type="InterPro" id="IPR001437">
    <property type="entry name" value="Tscrpt_elong_fac_GreA/B_C"/>
</dbReference>
<dbReference type="Pfam" id="PF01272">
    <property type="entry name" value="GreA_GreB"/>
    <property type="match status" value="1"/>
</dbReference>
<dbReference type="SUPFAM" id="SSF54534">
    <property type="entry name" value="FKBP-like"/>
    <property type="match status" value="1"/>
</dbReference>
<dbReference type="OrthoDB" id="2898253at2"/>
<name>I0BKC0_9BACL</name>